<reference evidence="1 2" key="1">
    <citation type="submission" date="2017-05" db="EMBL/GenBank/DDBJ databases">
        <authorList>
            <person name="Song R."/>
            <person name="Chenine A.L."/>
            <person name="Ruprecht R.M."/>
        </authorList>
    </citation>
    <scope>NUCLEOTIDE SEQUENCE [LARGE SCALE GENOMIC DNA]</scope>
    <source>
        <strain evidence="1 2">CECT 8899</strain>
    </source>
</reference>
<protein>
    <submittedName>
        <fullName evidence="1">Uncharacterized protein</fullName>
    </submittedName>
</protein>
<accession>A0A238LI33</accession>
<sequence length="76" mass="8044">MGLAHPRSGFGIVQESAVTRPGSALKSVQEIGAGIAIRIGAVTEPEPAKIPAPPLRREPHCSRLFQKDLVEGPRPP</sequence>
<organism evidence="1 2">
    <name type="scientific">Flavimaricola marinus</name>
    <dbReference type="NCBI Taxonomy" id="1819565"/>
    <lineage>
        <taxon>Bacteria</taxon>
        <taxon>Pseudomonadati</taxon>
        <taxon>Pseudomonadota</taxon>
        <taxon>Alphaproteobacteria</taxon>
        <taxon>Rhodobacterales</taxon>
        <taxon>Paracoccaceae</taxon>
        <taxon>Flavimaricola</taxon>
    </lineage>
</organism>
<dbReference type="Proteomes" id="UP000201613">
    <property type="component" value="Unassembled WGS sequence"/>
</dbReference>
<evidence type="ECO:0000313" key="1">
    <source>
        <dbReference type="EMBL" id="SMY09311.1"/>
    </source>
</evidence>
<dbReference type="AlphaFoldDB" id="A0A238LI33"/>
<keyword evidence="2" id="KW-1185">Reference proteome</keyword>
<name>A0A238LI33_9RHOB</name>
<proteinExistence type="predicted"/>
<gene>
    <name evidence="1" type="ORF">LOM8899_03476</name>
</gene>
<dbReference type="EMBL" id="FXZK01000008">
    <property type="protein sequence ID" value="SMY09311.1"/>
    <property type="molecule type" value="Genomic_DNA"/>
</dbReference>
<evidence type="ECO:0000313" key="2">
    <source>
        <dbReference type="Proteomes" id="UP000201613"/>
    </source>
</evidence>